<dbReference type="Pfam" id="PF21748">
    <property type="entry name" value="UPF0150"/>
    <property type="match status" value="1"/>
</dbReference>
<evidence type="ECO:0000313" key="2">
    <source>
        <dbReference type="Proteomes" id="UP000005496"/>
    </source>
</evidence>
<organism evidence="1 2">
    <name type="scientific">Desulfonatronospira thiodismutans ASO3-1</name>
    <dbReference type="NCBI Taxonomy" id="555779"/>
    <lineage>
        <taxon>Bacteria</taxon>
        <taxon>Pseudomonadati</taxon>
        <taxon>Thermodesulfobacteriota</taxon>
        <taxon>Desulfovibrionia</taxon>
        <taxon>Desulfovibrionales</taxon>
        <taxon>Desulfonatronovibrionaceae</taxon>
        <taxon>Desulfonatronospira</taxon>
    </lineage>
</organism>
<dbReference type="EMBL" id="ACJN02000004">
    <property type="protein sequence ID" value="EFI32872.1"/>
    <property type="molecule type" value="Genomic_DNA"/>
</dbReference>
<proteinExistence type="predicted"/>
<protein>
    <recommendedName>
        <fullName evidence="3">Type II toxin-antitoxin system HicB family antitoxin</fullName>
    </recommendedName>
</protein>
<dbReference type="OrthoDB" id="5772151at2"/>
<accession>D6SU92</accession>
<dbReference type="InterPro" id="IPR049389">
    <property type="entry name" value="TTHA0281-like"/>
</dbReference>
<dbReference type="Gene3D" id="3.30.160.250">
    <property type="match status" value="1"/>
</dbReference>
<evidence type="ECO:0008006" key="3">
    <source>
        <dbReference type="Google" id="ProtNLM"/>
    </source>
</evidence>
<dbReference type="Proteomes" id="UP000005496">
    <property type="component" value="Unassembled WGS sequence"/>
</dbReference>
<keyword evidence="2" id="KW-1185">Reference proteome</keyword>
<dbReference type="SUPFAM" id="SSF143100">
    <property type="entry name" value="TTHA1013/TTHA0281-like"/>
    <property type="match status" value="1"/>
</dbReference>
<reference evidence="1" key="1">
    <citation type="submission" date="2010-05" db="EMBL/GenBank/DDBJ databases">
        <title>The draft genome of Desulfonatronospira thiodismutans ASO3-1.</title>
        <authorList>
            <consortium name="US DOE Joint Genome Institute (JGI-PGF)"/>
            <person name="Lucas S."/>
            <person name="Copeland A."/>
            <person name="Lapidus A."/>
            <person name="Cheng J.-F."/>
            <person name="Bruce D."/>
            <person name="Goodwin L."/>
            <person name="Pitluck S."/>
            <person name="Chertkov O."/>
            <person name="Brettin T."/>
            <person name="Detter J.C."/>
            <person name="Han C."/>
            <person name="Land M.L."/>
            <person name="Hauser L."/>
            <person name="Kyrpides N."/>
            <person name="Mikhailova N."/>
            <person name="Muyzer G."/>
            <person name="Woyke T."/>
        </authorList>
    </citation>
    <scope>NUCLEOTIDE SEQUENCE [LARGE SCALE GENOMIC DNA]</scope>
    <source>
        <strain evidence="1">ASO3-1</strain>
    </source>
</reference>
<sequence length="78" mass="8748">MISFTAKYVKIGSGYMGQIVEWPEVVTEGKDIEECRVMLRDALNEMMLAYQQLGKEFPPGNALIEQLPVEIKNVGQTA</sequence>
<evidence type="ECO:0000313" key="1">
    <source>
        <dbReference type="EMBL" id="EFI32872.1"/>
    </source>
</evidence>
<name>D6SU92_9BACT</name>
<gene>
    <name evidence="1" type="ORF">Dthio_PD0183</name>
</gene>
<comment type="caution">
    <text evidence="1">The sequence shown here is derived from an EMBL/GenBank/DDBJ whole genome shotgun (WGS) entry which is preliminary data.</text>
</comment>
<dbReference type="RefSeq" id="WP_008871566.1">
    <property type="nucleotide sequence ID" value="NZ_ACJN02000004.1"/>
</dbReference>
<dbReference type="AlphaFoldDB" id="D6SU92"/>
<dbReference type="InterPro" id="IPR035069">
    <property type="entry name" value="TTHA1013/TTHA0281-like"/>
</dbReference>
<dbReference type="eggNOG" id="COG1598">
    <property type="taxonomic scope" value="Bacteria"/>
</dbReference>